<evidence type="ECO:0000313" key="1">
    <source>
        <dbReference type="EMBL" id="NOU90610.1"/>
    </source>
</evidence>
<evidence type="ECO:0000313" key="2">
    <source>
        <dbReference type="Proteomes" id="UP000658690"/>
    </source>
</evidence>
<dbReference type="Proteomes" id="UP000658690">
    <property type="component" value="Unassembled WGS sequence"/>
</dbReference>
<keyword evidence="2" id="KW-1185">Reference proteome</keyword>
<reference evidence="1 2" key="1">
    <citation type="submission" date="2019-10" db="EMBL/GenBank/DDBJ databases">
        <title>Description of Paenibacillus choica sp. nov.</title>
        <authorList>
            <person name="Carlier A."/>
            <person name="Qi S."/>
        </authorList>
    </citation>
    <scope>NUCLEOTIDE SEQUENCE [LARGE SCALE GENOMIC DNA]</scope>
    <source>
        <strain evidence="1 2">LMG 31460</strain>
    </source>
</reference>
<comment type="caution">
    <text evidence="1">The sequence shown here is derived from an EMBL/GenBank/DDBJ whole genome shotgun (WGS) entry which is preliminary data.</text>
</comment>
<organism evidence="1 2">
    <name type="scientific">Paenibacillus germinis</name>
    <dbReference type="NCBI Taxonomy" id="2654979"/>
    <lineage>
        <taxon>Bacteria</taxon>
        <taxon>Bacillati</taxon>
        <taxon>Bacillota</taxon>
        <taxon>Bacilli</taxon>
        <taxon>Bacillales</taxon>
        <taxon>Paenibacillaceae</taxon>
        <taxon>Paenibacillus</taxon>
    </lineage>
</organism>
<dbReference type="EMBL" id="WHOC01000175">
    <property type="protein sequence ID" value="NOU90610.1"/>
    <property type="molecule type" value="Genomic_DNA"/>
</dbReference>
<accession>A0ABX1ZB74</accession>
<sequence>MAFSLLHTRNIGYTFEFTELEYHDDVLISFINALKLNKGEEVIAKVTPILDWKEELKVLCDKWFFEIGYTFNRNDEPVRFCKEFSINGFIDLMSNFFESDFTIYKVDSEPNFFAEIYWDDLIFVCNNKQFLLHFGIYD</sequence>
<dbReference type="RefSeq" id="WP_171693371.1">
    <property type="nucleotide sequence ID" value="NZ_WHOC01000175.1"/>
</dbReference>
<proteinExistence type="predicted"/>
<gene>
    <name evidence="1" type="ORF">GC102_33510</name>
</gene>
<protein>
    <submittedName>
        <fullName evidence="1">Uncharacterized protein</fullName>
    </submittedName>
</protein>
<name>A0ABX1ZB74_9BACL</name>